<evidence type="ECO:0000256" key="8">
    <source>
        <dbReference type="ARBA" id="ARBA00022842"/>
    </source>
</evidence>
<dbReference type="SUPFAM" id="SSF143631">
    <property type="entry name" value="ApbE-like"/>
    <property type="match status" value="1"/>
</dbReference>
<comment type="similarity">
    <text evidence="11 12">Belongs to the ApbE family.</text>
</comment>
<sequence>MRRLVIALMTVFIAAGIFTGCGEKEPEPTVSYTKYSDTFFDAFDTVITVIGYTETEEEFNEYYEDIRTQFGEYHRLYDIYNTYAGISNLKTINDNAGKEPVKVDKKIIDMLKFAKEWYDKTGGRTNIALGAMLSIWSDYRNEGMDDPMNAKLPPMDELKAAMEHVDITKVIIDEANSTVYLEDPEMRLDVGAVAKGYATEMIGEDMRTKGFTSLILSAGGNVKALDKPLDNIRDRWGVGIQNPDESIVGEDATLDTVFLNNLCVVSSGDYQRYYIVDEKKYHHLIDPTTLMPGDYFKAVSIITPNSGVADFLSTTVFLMDIEEGKKLIATIPDTYAYWVTMEGEVVISEGLEKMLKSKGASGAD</sequence>
<comment type="cofactor">
    <cofactor evidence="1 12">
        <name>Mg(2+)</name>
        <dbReference type="ChEBI" id="CHEBI:18420"/>
    </cofactor>
</comment>
<dbReference type="PROSITE" id="PS51257">
    <property type="entry name" value="PROKAR_LIPOPROTEIN"/>
    <property type="match status" value="1"/>
</dbReference>
<evidence type="ECO:0000256" key="6">
    <source>
        <dbReference type="ARBA" id="ARBA00022723"/>
    </source>
</evidence>
<evidence type="ECO:0000256" key="10">
    <source>
        <dbReference type="ARBA" id="ARBA00048540"/>
    </source>
</evidence>
<keyword evidence="8 11" id="KW-0460">Magnesium</keyword>
<accession>A0ABS4G3M8</accession>
<keyword evidence="6 11" id="KW-0479">Metal-binding</keyword>
<keyword evidence="12" id="KW-1003">Cell membrane</keyword>
<evidence type="ECO:0000256" key="1">
    <source>
        <dbReference type="ARBA" id="ARBA00001946"/>
    </source>
</evidence>
<evidence type="ECO:0000256" key="3">
    <source>
        <dbReference type="ARBA" id="ARBA00016337"/>
    </source>
</evidence>
<comment type="function">
    <text evidence="12">Flavin transferase that catalyzes the transfer of the FMN moiety of FAD and its covalent binding to the hydroxyl group of a threonine residue in a target flavoprotein.</text>
</comment>
<keyword evidence="5 11" id="KW-0808">Transferase</keyword>
<dbReference type="PANTHER" id="PTHR30040:SF2">
    <property type="entry name" value="FAD:PROTEIN FMN TRANSFERASE"/>
    <property type="match status" value="1"/>
</dbReference>
<evidence type="ECO:0000256" key="7">
    <source>
        <dbReference type="ARBA" id="ARBA00022827"/>
    </source>
</evidence>
<comment type="catalytic activity">
    <reaction evidence="10 11 12">
        <text>L-threonyl-[protein] + FAD = FMN-L-threonyl-[protein] + AMP + H(+)</text>
        <dbReference type="Rhea" id="RHEA:36847"/>
        <dbReference type="Rhea" id="RHEA-COMP:11060"/>
        <dbReference type="Rhea" id="RHEA-COMP:11061"/>
        <dbReference type="ChEBI" id="CHEBI:15378"/>
        <dbReference type="ChEBI" id="CHEBI:30013"/>
        <dbReference type="ChEBI" id="CHEBI:57692"/>
        <dbReference type="ChEBI" id="CHEBI:74257"/>
        <dbReference type="ChEBI" id="CHEBI:456215"/>
        <dbReference type="EC" id="2.7.1.180"/>
    </reaction>
</comment>
<keyword evidence="7 11" id="KW-0274">FAD</keyword>
<dbReference type="PANTHER" id="PTHR30040">
    <property type="entry name" value="THIAMINE BIOSYNTHESIS LIPOPROTEIN APBE"/>
    <property type="match status" value="1"/>
</dbReference>
<comment type="subcellular location">
    <subcellularLocation>
        <location evidence="12">Cell inner membrane</location>
        <topology evidence="12">Lipid-anchor</topology>
        <orientation evidence="12">Periplasmic side</orientation>
    </subcellularLocation>
</comment>
<dbReference type="InterPro" id="IPR024932">
    <property type="entry name" value="ApbE"/>
</dbReference>
<dbReference type="RefSeq" id="WP_209459360.1">
    <property type="nucleotide sequence ID" value="NZ_JAGGKC010000011.1"/>
</dbReference>
<organism evidence="13 14">
    <name type="scientific">Youngiibacter multivorans</name>
    <dbReference type="NCBI Taxonomy" id="937251"/>
    <lineage>
        <taxon>Bacteria</taxon>
        <taxon>Bacillati</taxon>
        <taxon>Bacillota</taxon>
        <taxon>Clostridia</taxon>
        <taxon>Eubacteriales</taxon>
        <taxon>Clostridiaceae</taxon>
        <taxon>Youngiibacter</taxon>
    </lineage>
</organism>
<reference evidence="13 14" key="1">
    <citation type="submission" date="2021-03" db="EMBL/GenBank/DDBJ databases">
        <title>Genomic Encyclopedia of Type Strains, Phase IV (KMG-IV): sequencing the most valuable type-strain genomes for metagenomic binning, comparative biology and taxonomic classification.</title>
        <authorList>
            <person name="Goeker M."/>
        </authorList>
    </citation>
    <scope>NUCLEOTIDE SEQUENCE [LARGE SCALE GENOMIC DNA]</scope>
    <source>
        <strain evidence="13 14">DSM 6139</strain>
    </source>
</reference>
<comment type="caution">
    <text evidence="13">The sequence shown here is derived from an EMBL/GenBank/DDBJ whole genome shotgun (WGS) entry which is preliminary data.</text>
</comment>
<evidence type="ECO:0000313" key="13">
    <source>
        <dbReference type="EMBL" id="MBP1919158.1"/>
    </source>
</evidence>
<gene>
    <name evidence="13" type="ORF">J2Z34_001645</name>
</gene>
<name>A0ABS4G3M8_9CLOT</name>
<dbReference type="EMBL" id="JAGGKC010000011">
    <property type="protein sequence ID" value="MBP1919158.1"/>
    <property type="molecule type" value="Genomic_DNA"/>
</dbReference>
<evidence type="ECO:0000256" key="2">
    <source>
        <dbReference type="ARBA" id="ARBA00011955"/>
    </source>
</evidence>
<evidence type="ECO:0000313" key="14">
    <source>
        <dbReference type="Proteomes" id="UP001519271"/>
    </source>
</evidence>
<protein>
    <recommendedName>
        <fullName evidence="3 11">FAD:protein FMN transferase</fullName>
        <ecNumber evidence="2 11">2.7.1.180</ecNumber>
    </recommendedName>
    <alternativeName>
        <fullName evidence="9 11">Flavin transferase</fullName>
    </alternativeName>
</protein>
<dbReference type="EC" id="2.7.1.180" evidence="2 11"/>
<dbReference type="Proteomes" id="UP001519271">
    <property type="component" value="Unassembled WGS sequence"/>
</dbReference>
<evidence type="ECO:0000256" key="5">
    <source>
        <dbReference type="ARBA" id="ARBA00022679"/>
    </source>
</evidence>
<keyword evidence="4 11" id="KW-0285">Flavoprotein</keyword>
<dbReference type="Gene3D" id="3.10.520.10">
    <property type="entry name" value="ApbE-like domains"/>
    <property type="match status" value="1"/>
</dbReference>
<evidence type="ECO:0000256" key="4">
    <source>
        <dbReference type="ARBA" id="ARBA00022630"/>
    </source>
</evidence>
<evidence type="ECO:0000256" key="9">
    <source>
        <dbReference type="ARBA" id="ARBA00031306"/>
    </source>
</evidence>
<keyword evidence="12" id="KW-0472">Membrane</keyword>
<dbReference type="Pfam" id="PF02424">
    <property type="entry name" value="ApbE"/>
    <property type="match status" value="1"/>
</dbReference>
<keyword evidence="12 13" id="KW-0449">Lipoprotein</keyword>
<evidence type="ECO:0000256" key="12">
    <source>
        <dbReference type="RuleBase" id="RU363002"/>
    </source>
</evidence>
<keyword evidence="14" id="KW-1185">Reference proteome</keyword>
<keyword evidence="12" id="KW-0997">Cell inner membrane</keyword>
<dbReference type="InterPro" id="IPR003374">
    <property type="entry name" value="ApbE-like_sf"/>
</dbReference>
<proteinExistence type="inferred from homology"/>
<evidence type="ECO:0000256" key="11">
    <source>
        <dbReference type="PIRNR" id="PIRNR006268"/>
    </source>
</evidence>
<dbReference type="PIRSF" id="PIRSF006268">
    <property type="entry name" value="ApbE"/>
    <property type="match status" value="1"/>
</dbReference>